<organism evidence="2 3">
    <name type="scientific">Protopolystoma xenopodis</name>
    <dbReference type="NCBI Taxonomy" id="117903"/>
    <lineage>
        <taxon>Eukaryota</taxon>
        <taxon>Metazoa</taxon>
        <taxon>Spiralia</taxon>
        <taxon>Lophotrochozoa</taxon>
        <taxon>Platyhelminthes</taxon>
        <taxon>Monogenea</taxon>
        <taxon>Polyopisthocotylea</taxon>
        <taxon>Polystomatidea</taxon>
        <taxon>Polystomatidae</taxon>
        <taxon>Protopolystoma</taxon>
    </lineage>
</organism>
<proteinExistence type="predicted"/>
<dbReference type="Proteomes" id="UP000784294">
    <property type="component" value="Unassembled WGS sequence"/>
</dbReference>
<comment type="caution">
    <text evidence="2">The sequence shown here is derived from an EMBL/GenBank/DDBJ whole genome shotgun (WGS) entry which is preliminary data.</text>
</comment>
<evidence type="ECO:0000313" key="3">
    <source>
        <dbReference type="Proteomes" id="UP000784294"/>
    </source>
</evidence>
<accession>A0A448WRI9</accession>
<name>A0A448WRI9_9PLAT</name>
<keyword evidence="3" id="KW-1185">Reference proteome</keyword>
<dbReference type="EMBL" id="CAAALY010037152">
    <property type="protein sequence ID" value="VEL18463.1"/>
    <property type="molecule type" value="Genomic_DNA"/>
</dbReference>
<protein>
    <submittedName>
        <fullName evidence="2">Uncharacterized protein</fullName>
    </submittedName>
</protein>
<reference evidence="2" key="1">
    <citation type="submission" date="2018-11" db="EMBL/GenBank/DDBJ databases">
        <authorList>
            <consortium name="Pathogen Informatics"/>
        </authorList>
    </citation>
    <scope>NUCLEOTIDE SEQUENCE</scope>
</reference>
<sequence>MGRLIDSCVNYTYLLPNKTYATGLSNGPQSFLISQNIVFPPTVDSTPQTAIAADEYLIPAKRQLLSPAVASSALVSFLPPPLETSVDSKQNGPSKRPYPYLSHPQPSWELPFEWCGRLPDCQCECHLSTPLLPRLGCHYGHSSIQRKNQLHFELAPEPYLFQKQQLATSTSLPPSTYPTLFSVSNSALPPQSLQYSPSQPPPSRSSAKI</sequence>
<feature type="region of interest" description="Disordered" evidence="1">
    <location>
        <begin position="188"/>
        <end position="209"/>
    </location>
</feature>
<evidence type="ECO:0000256" key="1">
    <source>
        <dbReference type="SAM" id="MobiDB-lite"/>
    </source>
</evidence>
<evidence type="ECO:0000313" key="2">
    <source>
        <dbReference type="EMBL" id="VEL18463.1"/>
    </source>
</evidence>
<dbReference type="AlphaFoldDB" id="A0A448WRI9"/>
<gene>
    <name evidence="2" type="ORF">PXEA_LOCUS11903</name>
</gene>